<comment type="caution">
    <text evidence="2">The sequence shown here is derived from an EMBL/GenBank/DDBJ whole genome shotgun (WGS) entry which is preliminary data.</text>
</comment>
<feature type="compositionally biased region" description="Pro residues" evidence="1">
    <location>
        <begin position="101"/>
        <end position="110"/>
    </location>
</feature>
<feature type="region of interest" description="Disordered" evidence="1">
    <location>
        <begin position="101"/>
        <end position="145"/>
    </location>
</feature>
<gene>
    <name evidence="2" type="ORF">KVT40_005157</name>
</gene>
<evidence type="ECO:0000256" key="1">
    <source>
        <dbReference type="SAM" id="MobiDB-lite"/>
    </source>
</evidence>
<dbReference type="AlphaFoldDB" id="A0A8K0KZD3"/>
<evidence type="ECO:0000313" key="2">
    <source>
        <dbReference type="EMBL" id="KAG8626212.1"/>
    </source>
</evidence>
<name>A0A8K0KZD3_9PEZI</name>
<evidence type="ECO:0000313" key="3">
    <source>
        <dbReference type="Proteomes" id="UP000809789"/>
    </source>
</evidence>
<feature type="compositionally biased region" description="Polar residues" evidence="1">
    <location>
        <begin position="15"/>
        <end position="28"/>
    </location>
</feature>
<feature type="region of interest" description="Disordered" evidence="1">
    <location>
        <begin position="252"/>
        <end position="271"/>
    </location>
</feature>
<organism evidence="2 3">
    <name type="scientific">Elsinoe batatas</name>
    <dbReference type="NCBI Taxonomy" id="2601811"/>
    <lineage>
        <taxon>Eukaryota</taxon>
        <taxon>Fungi</taxon>
        <taxon>Dikarya</taxon>
        <taxon>Ascomycota</taxon>
        <taxon>Pezizomycotina</taxon>
        <taxon>Dothideomycetes</taxon>
        <taxon>Dothideomycetidae</taxon>
        <taxon>Myriangiales</taxon>
        <taxon>Elsinoaceae</taxon>
        <taxon>Elsinoe</taxon>
    </lineage>
</organism>
<dbReference type="OrthoDB" id="10457473at2759"/>
<keyword evidence="3" id="KW-1185">Reference proteome</keyword>
<accession>A0A8K0KZD3</accession>
<reference evidence="2" key="1">
    <citation type="submission" date="2021-07" db="EMBL/GenBank/DDBJ databases">
        <title>Elsinoe batatas strain:CRI-CJ2 Genome sequencing and assembly.</title>
        <authorList>
            <person name="Huang L."/>
        </authorList>
    </citation>
    <scope>NUCLEOTIDE SEQUENCE</scope>
    <source>
        <strain evidence="2">CRI-CJ2</strain>
    </source>
</reference>
<feature type="region of interest" description="Disordered" evidence="1">
    <location>
        <begin position="1"/>
        <end position="34"/>
    </location>
</feature>
<dbReference type="Proteomes" id="UP000809789">
    <property type="component" value="Unassembled WGS sequence"/>
</dbReference>
<proteinExistence type="predicted"/>
<dbReference type="EMBL" id="JAESVG020000006">
    <property type="protein sequence ID" value="KAG8626212.1"/>
    <property type="molecule type" value="Genomic_DNA"/>
</dbReference>
<protein>
    <submittedName>
        <fullName evidence="2">Uncharacterized protein</fullName>
    </submittedName>
</protein>
<sequence length="271" mass="29073">MAPVKKTADAPSSKPLRNQNKVGTNYDTKSTKAGRMAILRRQVENGLKQKILPRPPVLPTTQPAPPMAVPLAQPMVTQPVLFPPRSFLPPFAPPFPPNPTPVYPLPPTPQAPLLSAPLYTPPGSNTPPDPMSRRDSGVVVPSQKELPDPSLQEFLDIQADIDSGMYDNCFLGSNLVVPTQELLPASNNNLVGSSQGLPTWDNNLVGCDQELLPGSGNSQALPAWNDTLVVPTRKLLPAFDNNLVVPEGQTTTEQSQQEQGAIMLGDPFMGA</sequence>